<gene>
    <name evidence="2" type="ORF">HanXRQr2_Chr16g0732601</name>
</gene>
<protein>
    <recommendedName>
        <fullName evidence="4">Secreted protein</fullName>
    </recommendedName>
</protein>
<evidence type="ECO:0000256" key="1">
    <source>
        <dbReference type="SAM" id="SignalP"/>
    </source>
</evidence>
<keyword evidence="1" id="KW-0732">Signal</keyword>
<organism evidence="2 3">
    <name type="scientific">Helianthus annuus</name>
    <name type="common">Common sunflower</name>
    <dbReference type="NCBI Taxonomy" id="4232"/>
    <lineage>
        <taxon>Eukaryota</taxon>
        <taxon>Viridiplantae</taxon>
        <taxon>Streptophyta</taxon>
        <taxon>Embryophyta</taxon>
        <taxon>Tracheophyta</taxon>
        <taxon>Spermatophyta</taxon>
        <taxon>Magnoliopsida</taxon>
        <taxon>eudicotyledons</taxon>
        <taxon>Gunneridae</taxon>
        <taxon>Pentapetalae</taxon>
        <taxon>asterids</taxon>
        <taxon>campanulids</taxon>
        <taxon>Asterales</taxon>
        <taxon>Asteraceae</taxon>
        <taxon>Asteroideae</taxon>
        <taxon>Heliantheae alliance</taxon>
        <taxon>Heliantheae</taxon>
        <taxon>Helianthus</taxon>
    </lineage>
</organism>
<proteinExistence type="predicted"/>
<feature type="signal peptide" evidence="1">
    <location>
        <begin position="1"/>
        <end position="27"/>
    </location>
</feature>
<dbReference type="AlphaFoldDB" id="A0A9K3GYZ2"/>
<dbReference type="Proteomes" id="UP000215914">
    <property type="component" value="Unassembled WGS sequence"/>
</dbReference>
<name>A0A9K3GYZ2_HELAN</name>
<reference evidence="2" key="1">
    <citation type="journal article" date="2017" name="Nature">
        <title>The sunflower genome provides insights into oil metabolism, flowering and Asterid evolution.</title>
        <authorList>
            <person name="Badouin H."/>
            <person name="Gouzy J."/>
            <person name="Grassa C.J."/>
            <person name="Murat F."/>
            <person name="Staton S.E."/>
            <person name="Cottret L."/>
            <person name="Lelandais-Briere C."/>
            <person name="Owens G.L."/>
            <person name="Carrere S."/>
            <person name="Mayjonade B."/>
            <person name="Legrand L."/>
            <person name="Gill N."/>
            <person name="Kane N.C."/>
            <person name="Bowers J.E."/>
            <person name="Hubner S."/>
            <person name="Bellec A."/>
            <person name="Berard A."/>
            <person name="Berges H."/>
            <person name="Blanchet N."/>
            <person name="Boniface M.C."/>
            <person name="Brunel D."/>
            <person name="Catrice O."/>
            <person name="Chaidir N."/>
            <person name="Claudel C."/>
            <person name="Donnadieu C."/>
            <person name="Faraut T."/>
            <person name="Fievet G."/>
            <person name="Helmstetter N."/>
            <person name="King M."/>
            <person name="Knapp S.J."/>
            <person name="Lai Z."/>
            <person name="Le Paslier M.C."/>
            <person name="Lippi Y."/>
            <person name="Lorenzon L."/>
            <person name="Mandel J.R."/>
            <person name="Marage G."/>
            <person name="Marchand G."/>
            <person name="Marquand E."/>
            <person name="Bret-Mestries E."/>
            <person name="Morien E."/>
            <person name="Nambeesan S."/>
            <person name="Nguyen T."/>
            <person name="Pegot-Espagnet P."/>
            <person name="Pouilly N."/>
            <person name="Raftis F."/>
            <person name="Sallet E."/>
            <person name="Schiex T."/>
            <person name="Thomas J."/>
            <person name="Vandecasteele C."/>
            <person name="Vares D."/>
            <person name="Vear F."/>
            <person name="Vautrin S."/>
            <person name="Crespi M."/>
            <person name="Mangin B."/>
            <person name="Burke J.M."/>
            <person name="Salse J."/>
            <person name="Munos S."/>
            <person name="Vincourt P."/>
            <person name="Rieseberg L.H."/>
            <person name="Langlade N.B."/>
        </authorList>
    </citation>
    <scope>NUCLEOTIDE SEQUENCE</scope>
    <source>
        <tissue evidence="2">Leaves</tissue>
    </source>
</reference>
<evidence type="ECO:0000313" key="3">
    <source>
        <dbReference type="Proteomes" id="UP000215914"/>
    </source>
</evidence>
<feature type="chain" id="PRO_5039938802" description="Secreted protein" evidence="1">
    <location>
        <begin position="28"/>
        <end position="108"/>
    </location>
</feature>
<evidence type="ECO:0008006" key="4">
    <source>
        <dbReference type="Google" id="ProtNLM"/>
    </source>
</evidence>
<sequence>MTGYCIQRVGVLSMLLLGFFPTGDMMAQHQMQEILQFYQVFLKGCTDAEVVTFRSGSLGCASRSAHTAGSFPNRTSTLACVCIFEVLYVLNTLMQTFQNKVLAPAVTS</sequence>
<keyword evidence="3" id="KW-1185">Reference proteome</keyword>
<evidence type="ECO:0000313" key="2">
    <source>
        <dbReference type="EMBL" id="KAF5758724.1"/>
    </source>
</evidence>
<accession>A0A9K3GYZ2</accession>
<dbReference type="Gramene" id="mRNA:HanXRQr2_Chr16g0732601">
    <property type="protein sequence ID" value="mRNA:HanXRQr2_Chr16g0732601"/>
    <property type="gene ID" value="HanXRQr2_Chr16g0732601"/>
</dbReference>
<reference evidence="2" key="2">
    <citation type="submission" date="2020-06" db="EMBL/GenBank/DDBJ databases">
        <title>Helianthus annuus Genome sequencing and assembly Release 2.</title>
        <authorList>
            <person name="Gouzy J."/>
            <person name="Langlade N."/>
            <person name="Munos S."/>
        </authorList>
    </citation>
    <scope>NUCLEOTIDE SEQUENCE</scope>
    <source>
        <tissue evidence="2">Leaves</tissue>
    </source>
</reference>
<comment type="caution">
    <text evidence="2">The sequence shown here is derived from an EMBL/GenBank/DDBJ whole genome shotgun (WGS) entry which is preliminary data.</text>
</comment>
<dbReference type="EMBL" id="MNCJ02000331">
    <property type="protein sequence ID" value="KAF5758724.1"/>
    <property type="molecule type" value="Genomic_DNA"/>
</dbReference>